<gene>
    <name evidence="2" type="ORF">RPR59_03360</name>
</gene>
<keyword evidence="1" id="KW-0812">Transmembrane</keyword>
<protein>
    <submittedName>
        <fullName evidence="2">Uncharacterized protein</fullName>
    </submittedName>
</protein>
<evidence type="ECO:0000256" key="1">
    <source>
        <dbReference type="SAM" id="Phobius"/>
    </source>
</evidence>
<sequence>MLALGCLFPVLFFIGGAILGAIWFGEQGSIWGAIAGLVLGTLAPLVMFWAFAGARKKKTDKR</sequence>
<dbReference type="RefSeq" id="WP_313916650.1">
    <property type="nucleotide sequence ID" value="NZ_CP135076.1"/>
</dbReference>
<dbReference type="Proteomes" id="UP001302249">
    <property type="component" value="Chromosome"/>
</dbReference>
<dbReference type="EMBL" id="CP135076">
    <property type="protein sequence ID" value="WNO54307.1"/>
    <property type="molecule type" value="Genomic_DNA"/>
</dbReference>
<organism evidence="2 3">
    <name type="scientific">Stakelama saccharophila</name>
    <dbReference type="NCBI Taxonomy" id="3075605"/>
    <lineage>
        <taxon>Bacteria</taxon>
        <taxon>Pseudomonadati</taxon>
        <taxon>Pseudomonadota</taxon>
        <taxon>Alphaproteobacteria</taxon>
        <taxon>Sphingomonadales</taxon>
        <taxon>Sphingomonadaceae</taxon>
        <taxon>Stakelama</taxon>
    </lineage>
</organism>
<name>A0ABZ0BA62_9SPHN</name>
<keyword evidence="1" id="KW-1133">Transmembrane helix</keyword>
<keyword evidence="1" id="KW-0472">Membrane</keyword>
<evidence type="ECO:0000313" key="2">
    <source>
        <dbReference type="EMBL" id="WNO54307.1"/>
    </source>
</evidence>
<evidence type="ECO:0000313" key="3">
    <source>
        <dbReference type="Proteomes" id="UP001302249"/>
    </source>
</evidence>
<reference evidence="2 3" key="1">
    <citation type="submission" date="2023-09" db="EMBL/GenBank/DDBJ databases">
        <authorList>
            <person name="Rey-Velasco X."/>
        </authorList>
    </citation>
    <scope>NUCLEOTIDE SEQUENCE [LARGE SCALE GENOMIC DNA]</scope>
    <source>
        <strain evidence="2 3">W311</strain>
    </source>
</reference>
<accession>A0ABZ0BA62</accession>
<keyword evidence="3" id="KW-1185">Reference proteome</keyword>
<proteinExistence type="predicted"/>
<feature type="transmembrane region" description="Helical" evidence="1">
    <location>
        <begin position="30"/>
        <end position="52"/>
    </location>
</feature>